<name>A0A1H9SM78_9BACI</name>
<keyword evidence="2" id="KW-0489">Methyltransferase</keyword>
<evidence type="ECO:0000259" key="1">
    <source>
        <dbReference type="Pfam" id="PF08241"/>
    </source>
</evidence>
<dbReference type="AlphaFoldDB" id="A0A1H9SM78"/>
<protein>
    <submittedName>
        <fullName evidence="2">Methyltransferase domain-containing protein</fullName>
    </submittedName>
</protein>
<dbReference type="Pfam" id="PF08241">
    <property type="entry name" value="Methyltransf_11"/>
    <property type="match status" value="1"/>
</dbReference>
<comment type="caution">
    <text evidence="2">The sequence shown here is derived from an EMBL/GenBank/DDBJ whole genome shotgun (WGS) entry which is preliminary data.</text>
</comment>
<dbReference type="InterPro" id="IPR013216">
    <property type="entry name" value="Methyltransf_11"/>
</dbReference>
<dbReference type="Gene3D" id="3.40.50.150">
    <property type="entry name" value="Vaccinia Virus protein VP39"/>
    <property type="match status" value="1"/>
</dbReference>
<dbReference type="PANTHER" id="PTHR45036">
    <property type="entry name" value="METHYLTRANSFERASE LIKE 7B"/>
    <property type="match status" value="1"/>
</dbReference>
<dbReference type="Proteomes" id="UP000199318">
    <property type="component" value="Unassembled WGS sequence"/>
</dbReference>
<evidence type="ECO:0000313" key="2">
    <source>
        <dbReference type="EMBL" id="SER86024.1"/>
    </source>
</evidence>
<dbReference type="OrthoDB" id="9772751at2"/>
<evidence type="ECO:0000313" key="3">
    <source>
        <dbReference type="Proteomes" id="UP000199318"/>
    </source>
</evidence>
<dbReference type="GO" id="GO:0008757">
    <property type="term" value="F:S-adenosylmethionine-dependent methyltransferase activity"/>
    <property type="evidence" value="ECO:0007669"/>
    <property type="project" value="InterPro"/>
</dbReference>
<keyword evidence="3" id="KW-1185">Reference proteome</keyword>
<accession>A0A1H9SM78</accession>
<dbReference type="SUPFAM" id="SSF53335">
    <property type="entry name" value="S-adenosyl-L-methionine-dependent methyltransferases"/>
    <property type="match status" value="1"/>
</dbReference>
<dbReference type="EMBL" id="FOGV01000007">
    <property type="protein sequence ID" value="SER86024.1"/>
    <property type="molecule type" value="Genomic_DNA"/>
</dbReference>
<organism evidence="2 3">
    <name type="scientific">Salisediminibacterium halotolerans</name>
    <dbReference type="NCBI Taxonomy" id="517425"/>
    <lineage>
        <taxon>Bacteria</taxon>
        <taxon>Bacillati</taxon>
        <taxon>Bacillota</taxon>
        <taxon>Bacilli</taxon>
        <taxon>Bacillales</taxon>
        <taxon>Bacillaceae</taxon>
        <taxon>Salisediminibacterium</taxon>
    </lineage>
</organism>
<dbReference type="InterPro" id="IPR029063">
    <property type="entry name" value="SAM-dependent_MTases_sf"/>
</dbReference>
<dbReference type="STRING" id="1464123.SAMN05444126_10766"/>
<sequence length="215" mass="24465">MSDYKPPFAVRDKIKKRYNRNAPVFQRMDHMMKPSWREKLLEKCSGDVLEIGIGTGINIPYYPSSVTSLTGVDFSPRMLKYARKAVAKHSFPVKLMEEDAENLPFASESFDVVVTTCVFCSVPDPVQGLNEIHRVLKPGGQLLMLEHMRSETKLLGKFMDIINPAAVRLSGANINRRTMDNLEQASFVCEREKHLLHDIVRELHCKKKEDTDGSI</sequence>
<dbReference type="InterPro" id="IPR052356">
    <property type="entry name" value="Thiol_S-MT"/>
</dbReference>
<feature type="domain" description="Methyltransferase type 11" evidence="1">
    <location>
        <begin position="49"/>
        <end position="143"/>
    </location>
</feature>
<keyword evidence="2" id="KW-0808">Transferase</keyword>
<dbReference type="RefSeq" id="WP_093072490.1">
    <property type="nucleotide sequence ID" value="NZ_FOGV01000007.1"/>
</dbReference>
<gene>
    <name evidence="2" type="ORF">SAMN05444126_10766</name>
</gene>
<proteinExistence type="predicted"/>
<reference evidence="3" key="1">
    <citation type="submission" date="2016-10" db="EMBL/GenBank/DDBJ databases">
        <authorList>
            <person name="de Groot N.N."/>
        </authorList>
    </citation>
    <scope>NUCLEOTIDE SEQUENCE [LARGE SCALE GENOMIC DNA]</scope>
    <source>
        <strain evidence="3">10nlg</strain>
    </source>
</reference>
<dbReference type="GO" id="GO:0032259">
    <property type="term" value="P:methylation"/>
    <property type="evidence" value="ECO:0007669"/>
    <property type="project" value="UniProtKB-KW"/>
</dbReference>
<dbReference type="CDD" id="cd02440">
    <property type="entry name" value="AdoMet_MTases"/>
    <property type="match status" value="1"/>
</dbReference>
<dbReference type="PANTHER" id="PTHR45036:SF1">
    <property type="entry name" value="METHYLTRANSFERASE LIKE 7A"/>
    <property type="match status" value="1"/>
</dbReference>